<dbReference type="PANTHER" id="PTHR14552:SF24">
    <property type="entry name" value="DCTP PYROPHOSPHATASE 1"/>
    <property type="match status" value="1"/>
</dbReference>
<organism evidence="2 3">
    <name type="scientific">Momordica charantia</name>
    <name type="common">Bitter gourd</name>
    <name type="synonym">Balsam pear</name>
    <dbReference type="NCBI Taxonomy" id="3673"/>
    <lineage>
        <taxon>Eukaryota</taxon>
        <taxon>Viridiplantae</taxon>
        <taxon>Streptophyta</taxon>
        <taxon>Embryophyta</taxon>
        <taxon>Tracheophyta</taxon>
        <taxon>Spermatophyta</taxon>
        <taxon>Magnoliopsida</taxon>
        <taxon>eudicotyledons</taxon>
        <taxon>Gunneridae</taxon>
        <taxon>Pentapetalae</taxon>
        <taxon>rosids</taxon>
        <taxon>fabids</taxon>
        <taxon>Cucurbitales</taxon>
        <taxon>Cucurbitaceae</taxon>
        <taxon>Momordiceae</taxon>
        <taxon>Momordica</taxon>
    </lineage>
</organism>
<dbReference type="InterPro" id="IPR025984">
    <property type="entry name" value="DCTPP"/>
</dbReference>
<dbReference type="OrthoDB" id="411123at2759"/>
<dbReference type="PANTHER" id="PTHR14552">
    <property type="match status" value="1"/>
</dbReference>
<gene>
    <name evidence="3" type="primary">LOC111006893</name>
</gene>
<evidence type="ECO:0000313" key="2">
    <source>
        <dbReference type="Proteomes" id="UP000504603"/>
    </source>
</evidence>
<name>A0A6J1BZG1_MOMCH</name>
<dbReference type="Pfam" id="PF12643">
    <property type="entry name" value="MazG-like"/>
    <property type="match status" value="1"/>
</dbReference>
<dbReference type="GO" id="GO:0009143">
    <property type="term" value="P:nucleoside triphosphate catabolic process"/>
    <property type="evidence" value="ECO:0007669"/>
    <property type="project" value="InterPro"/>
</dbReference>
<dbReference type="CDD" id="cd11537">
    <property type="entry name" value="NTP-PPase_RS21-C6_like"/>
    <property type="match status" value="1"/>
</dbReference>
<feature type="compositionally biased region" description="Basic and acidic residues" evidence="1">
    <location>
        <begin position="104"/>
        <end position="128"/>
    </location>
</feature>
<sequence length="240" mass="27311">MSDGSNSLTTDLKFQIQNLKILKIYCFQNSKTVPIAQQRGFEVDERKDGNILSHTSHAQNDYFCFLSNTSSAPPTIKYVSSSIHHKVKNPPLSLSLDRSTSINESRDHNKTREKEIREREMEPEKPAKDVSLQELRDMVAEFARVRGWEQYHSPRNLLLALVGEVGELSEIFQWKGEVERGLPNWSAVEREHLEEEVSDVLLYLVRLADVCGLDLPHAALSKIVKNANKYPVAAFPRALP</sequence>
<keyword evidence="2" id="KW-1185">Reference proteome</keyword>
<protein>
    <submittedName>
        <fullName evidence="3">Uncharacterized protein LOC111006893</fullName>
    </submittedName>
</protein>
<feature type="region of interest" description="Disordered" evidence="1">
    <location>
        <begin position="90"/>
        <end position="128"/>
    </location>
</feature>
<accession>A0A6J1BZG1</accession>
<evidence type="ECO:0000256" key="1">
    <source>
        <dbReference type="SAM" id="MobiDB-lite"/>
    </source>
</evidence>
<proteinExistence type="predicted"/>
<reference evidence="3" key="1">
    <citation type="submission" date="2025-08" db="UniProtKB">
        <authorList>
            <consortium name="RefSeq"/>
        </authorList>
    </citation>
    <scope>IDENTIFICATION</scope>
    <source>
        <strain evidence="3">OHB3-1</strain>
    </source>
</reference>
<dbReference type="SUPFAM" id="SSF101386">
    <property type="entry name" value="all-alpha NTP pyrophosphatases"/>
    <property type="match status" value="1"/>
</dbReference>
<dbReference type="Proteomes" id="UP000504603">
    <property type="component" value="Unplaced"/>
</dbReference>
<dbReference type="KEGG" id="mcha:111006893"/>
<dbReference type="GO" id="GO:0047429">
    <property type="term" value="F:nucleoside triphosphate diphosphatase activity"/>
    <property type="evidence" value="ECO:0007669"/>
    <property type="project" value="InterPro"/>
</dbReference>
<dbReference type="GeneID" id="111006893"/>
<dbReference type="AlphaFoldDB" id="A0A6J1BZG1"/>
<dbReference type="RefSeq" id="XP_022134684.1">
    <property type="nucleotide sequence ID" value="XM_022278992.1"/>
</dbReference>
<evidence type="ECO:0000313" key="3">
    <source>
        <dbReference type="RefSeq" id="XP_022134684.1"/>
    </source>
</evidence>
<dbReference type="Gene3D" id="1.10.287.1080">
    <property type="entry name" value="MazG-like"/>
    <property type="match status" value="1"/>
</dbReference>